<reference evidence="1" key="1">
    <citation type="journal article" date="2020" name="Stud. Mycol.">
        <title>101 Dothideomycetes genomes: a test case for predicting lifestyles and emergence of pathogens.</title>
        <authorList>
            <person name="Haridas S."/>
            <person name="Albert R."/>
            <person name="Binder M."/>
            <person name="Bloem J."/>
            <person name="Labutti K."/>
            <person name="Salamov A."/>
            <person name="Andreopoulos B."/>
            <person name="Baker S."/>
            <person name="Barry K."/>
            <person name="Bills G."/>
            <person name="Bluhm B."/>
            <person name="Cannon C."/>
            <person name="Castanera R."/>
            <person name="Culley D."/>
            <person name="Daum C."/>
            <person name="Ezra D."/>
            <person name="Gonzalez J."/>
            <person name="Henrissat B."/>
            <person name="Kuo A."/>
            <person name="Liang C."/>
            <person name="Lipzen A."/>
            <person name="Lutzoni F."/>
            <person name="Magnuson J."/>
            <person name="Mondo S."/>
            <person name="Nolan M."/>
            <person name="Ohm R."/>
            <person name="Pangilinan J."/>
            <person name="Park H.-J."/>
            <person name="Ramirez L."/>
            <person name="Alfaro M."/>
            <person name="Sun H."/>
            <person name="Tritt A."/>
            <person name="Yoshinaga Y."/>
            <person name="Zwiers L.-H."/>
            <person name="Turgeon B."/>
            <person name="Goodwin S."/>
            <person name="Spatafora J."/>
            <person name="Crous P."/>
            <person name="Grigoriev I."/>
        </authorList>
    </citation>
    <scope>NUCLEOTIDE SEQUENCE</scope>
    <source>
        <strain evidence="1">CBS 122368</strain>
    </source>
</reference>
<evidence type="ECO:0000313" key="1">
    <source>
        <dbReference type="EMBL" id="KAF2241506.1"/>
    </source>
</evidence>
<evidence type="ECO:0000313" key="2">
    <source>
        <dbReference type="Proteomes" id="UP000800094"/>
    </source>
</evidence>
<protein>
    <submittedName>
        <fullName evidence="1">Uncharacterized protein</fullName>
    </submittedName>
</protein>
<dbReference type="Proteomes" id="UP000800094">
    <property type="component" value="Unassembled WGS sequence"/>
</dbReference>
<keyword evidence="2" id="KW-1185">Reference proteome</keyword>
<proteinExistence type="predicted"/>
<gene>
    <name evidence="1" type="ORF">BU26DRAFT_571662</name>
</gene>
<accession>A0A6A6HTS1</accession>
<name>A0A6A6HTS1_9PLEO</name>
<dbReference type="GeneID" id="54587498"/>
<dbReference type="EMBL" id="ML987211">
    <property type="protein sequence ID" value="KAF2241506.1"/>
    <property type="molecule type" value="Genomic_DNA"/>
</dbReference>
<dbReference type="AlphaFoldDB" id="A0A6A6HTS1"/>
<organism evidence="1 2">
    <name type="scientific">Trematosphaeria pertusa</name>
    <dbReference type="NCBI Taxonomy" id="390896"/>
    <lineage>
        <taxon>Eukaryota</taxon>
        <taxon>Fungi</taxon>
        <taxon>Dikarya</taxon>
        <taxon>Ascomycota</taxon>
        <taxon>Pezizomycotina</taxon>
        <taxon>Dothideomycetes</taxon>
        <taxon>Pleosporomycetidae</taxon>
        <taxon>Pleosporales</taxon>
        <taxon>Massarineae</taxon>
        <taxon>Trematosphaeriaceae</taxon>
        <taxon>Trematosphaeria</taxon>
    </lineage>
</organism>
<dbReference type="RefSeq" id="XP_033676510.1">
    <property type="nucleotide sequence ID" value="XM_033834168.1"/>
</dbReference>
<sequence length="109" mass="12304">MWTIGPVVASTLAWRNSTTVALVKESFKEDHHAHDSDLSQEQDKGQVRNVQHAIDYDYAYHPAKRKLINIEVSNNGHPTNLTKDTMVSIITTTVTDTEKLRKLMIATNT</sequence>